<feature type="region of interest" description="Disordered" evidence="1">
    <location>
        <begin position="185"/>
        <end position="216"/>
    </location>
</feature>
<feature type="compositionally biased region" description="Polar residues" evidence="1">
    <location>
        <begin position="233"/>
        <end position="245"/>
    </location>
</feature>
<organism evidence="2 3">
    <name type="scientific">Symbiochloris irregularis</name>
    <dbReference type="NCBI Taxonomy" id="706552"/>
    <lineage>
        <taxon>Eukaryota</taxon>
        <taxon>Viridiplantae</taxon>
        <taxon>Chlorophyta</taxon>
        <taxon>core chlorophytes</taxon>
        <taxon>Trebouxiophyceae</taxon>
        <taxon>Trebouxiales</taxon>
        <taxon>Trebouxiaceae</taxon>
        <taxon>Symbiochloris</taxon>
    </lineage>
</organism>
<evidence type="ECO:0000313" key="3">
    <source>
        <dbReference type="Proteomes" id="UP001465755"/>
    </source>
</evidence>
<dbReference type="AlphaFoldDB" id="A0AAW1NSF8"/>
<dbReference type="Proteomes" id="UP001465755">
    <property type="component" value="Unassembled WGS sequence"/>
</dbReference>
<dbReference type="SUPFAM" id="SSF55961">
    <property type="entry name" value="Bet v1-like"/>
    <property type="match status" value="1"/>
</dbReference>
<proteinExistence type="predicted"/>
<name>A0AAW1NSF8_9CHLO</name>
<dbReference type="Pfam" id="PF10604">
    <property type="entry name" value="Polyketide_cyc2"/>
    <property type="match status" value="1"/>
</dbReference>
<feature type="region of interest" description="Disordered" evidence="1">
    <location>
        <begin position="226"/>
        <end position="245"/>
    </location>
</feature>
<dbReference type="Gene3D" id="3.30.530.20">
    <property type="match status" value="1"/>
</dbReference>
<sequence>MNMEDYAHTVVRTSAIVPASLEDVWEVIRIFGNVADWVAPVGHFTTMNSELMPGHLEGQIGCKRIVTFNGKSYVQELTALDDDKHLQRYKTVSYPGAMNPFPYSLMDYTSCLQLRDVTLSDHTFIDWESEFATDPQGTETMQKLVRSQMESGIACLCDYFTRGRVPATPPIGATVGGRLVGAAAPPTHVHQQRARRAASSSKPATPSDMSVKDDSLDDRRHEMHLEDMARSPGLSNAGSQSSNDDMSQILLSGRTTNAGASSGGSSDPRTRDLLHMSRDGQSRRRQSRISEGAPPLHHISQDLDLHGYAPPPPSNSQYHWAGHRST</sequence>
<dbReference type="EMBL" id="JALJOQ010000120">
    <property type="protein sequence ID" value="KAK9795945.1"/>
    <property type="molecule type" value="Genomic_DNA"/>
</dbReference>
<protein>
    <submittedName>
        <fullName evidence="2">Uncharacterized protein</fullName>
    </submittedName>
</protein>
<keyword evidence="3" id="KW-1185">Reference proteome</keyword>
<dbReference type="PANTHER" id="PTHR39332:SF7">
    <property type="entry name" value="SRPBCC FAMILY PROTEIN"/>
    <property type="match status" value="1"/>
</dbReference>
<dbReference type="InterPro" id="IPR023393">
    <property type="entry name" value="START-like_dom_sf"/>
</dbReference>
<feature type="region of interest" description="Disordered" evidence="1">
    <location>
        <begin position="255"/>
        <end position="326"/>
    </location>
</feature>
<dbReference type="InterPro" id="IPR019587">
    <property type="entry name" value="Polyketide_cyclase/dehydratase"/>
</dbReference>
<dbReference type="CDD" id="cd07821">
    <property type="entry name" value="PYR_PYL_RCAR_like"/>
    <property type="match status" value="1"/>
</dbReference>
<feature type="compositionally biased region" description="Basic and acidic residues" evidence="1">
    <location>
        <begin position="268"/>
        <end position="282"/>
    </location>
</feature>
<gene>
    <name evidence="2" type="ORF">WJX73_000031</name>
</gene>
<accession>A0AAW1NSF8</accession>
<dbReference type="PANTHER" id="PTHR39332">
    <property type="entry name" value="BLL4707 PROTEIN"/>
    <property type="match status" value="1"/>
</dbReference>
<reference evidence="2 3" key="1">
    <citation type="journal article" date="2024" name="Nat. Commun.">
        <title>Phylogenomics reveals the evolutionary origins of lichenization in chlorophyte algae.</title>
        <authorList>
            <person name="Puginier C."/>
            <person name="Libourel C."/>
            <person name="Otte J."/>
            <person name="Skaloud P."/>
            <person name="Haon M."/>
            <person name="Grisel S."/>
            <person name="Petersen M."/>
            <person name="Berrin J.G."/>
            <person name="Delaux P.M."/>
            <person name="Dal Grande F."/>
            <person name="Keller J."/>
        </authorList>
    </citation>
    <scope>NUCLEOTIDE SEQUENCE [LARGE SCALE GENOMIC DNA]</scope>
    <source>
        <strain evidence="2 3">SAG 2036</strain>
    </source>
</reference>
<evidence type="ECO:0000256" key="1">
    <source>
        <dbReference type="SAM" id="MobiDB-lite"/>
    </source>
</evidence>
<comment type="caution">
    <text evidence="2">The sequence shown here is derived from an EMBL/GenBank/DDBJ whole genome shotgun (WGS) entry which is preliminary data.</text>
</comment>
<evidence type="ECO:0000313" key="2">
    <source>
        <dbReference type="EMBL" id="KAK9795945.1"/>
    </source>
</evidence>